<reference evidence="2 3" key="1">
    <citation type="submission" date="2018-07" db="EMBL/GenBank/DDBJ databases">
        <title>Sequencing the genomes of 1000 actinobacteria strains.</title>
        <authorList>
            <person name="Klenk H.-P."/>
        </authorList>
    </citation>
    <scope>NUCLEOTIDE SEQUENCE [LARGE SCALE GENOMIC DNA]</scope>
    <source>
        <strain evidence="2 3">DSM 14442</strain>
    </source>
</reference>
<gene>
    <name evidence="2" type="ORF">C8E99_0581</name>
</gene>
<evidence type="ECO:0000313" key="3">
    <source>
        <dbReference type="Proteomes" id="UP000256727"/>
    </source>
</evidence>
<feature type="region of interest" description="Disordered" evidence="1">
    <location>
        <begin position="1"/>
        <end position="27"/>
    </location>
</feature>
<dbReference type="InterPro" id="IPR021412">
    <property type="entry name" value="DUF3052"/>
</dbReference>
<proteinExistence type="predicted"/>
<sequence length="150" mass="16004">MNQPDSAPAVGRTAETSEGPAAKMGLSEGKLVQELGFDEDIDFDFRNTLEDELGSELLTEEDQEPVDAVLLWWREADGDVDDLADALMDSQTTLDTGGALWLLTPRNGRDGHVPPADIAEAAPTAGLHVTTTAGVSADWSATRLVGKRNL</sequence>
<evidence type="ECO:0008006" key="4">
    <source>
        <dbReference type="Google" id="ProtNLM"/>
    </source>
</evidence>
<dbReference type="EMBL" id="QREH01000001">
    <property type="protein sequence ID" value="REE02798.1"/>
    <property type="molecule type" value="Genomic_DNA"/>
</dbReference>
<dbReference type="Pfam" id="PF11253">
    <property type="entry name" value="DUF3052"/>
    <property type="match status" value="1"/>
</dbReference>
<dbReference type="AlphaFoldDB" id="A0A3D9L8W3"/>
<evidence type="ECO:0000313" key="2">
    <source>
        <dbReference type="EMBL" id="REE02798.1"/>
    </source>
</evidence>
<keyword evidence="3" id="KW-1185">Reference proteome</keyword>
<organism evidence="2 3">
    <name type="scientific">Citricoccus muralis</name>
    <dbReference type="NCBI Taxonomy" id="169134"/>
    <lineage>
        <taxon>Bacteria</taxon>
        <taxon>Bacillati</taxon>
        <taxon>Actinomycetota</taxon>
        <taxon>Actinomycetes</taxon>
        <taxon>Micrococcales</taxon>
        <taxon>Micrococcaceae</taxon>
        <taxon>Citricoccus</taxon>
    </lineage>
</organism>
<protein>
    <recommendedName>
        <fullName evidence="4">DUF3052 family protein</fullName>
    </recommendedName>
</protein>
<dbReference type="Proteomes" id="UP000256727">
    <property type="component" value="Unassembled WGS sequence"/>
</dbReference>
<name>A0A3D9L8W3_9MICC</name>
<accession>A0A3D9L8W3</accession>
<comment type="caution">
    <text evidence="2">The sequence shown here is derived from an EMBL/GenBank/DDBJ whole genome shotgun (WGS) entry which is preliminary data.</text>
</comment>
<evidence type="ECO:0000256" key="1">
    <source>
        <dbReference type="SAM" id="MobiDB-lite"/>
    </source>
</evidence>